<dbReference type="Pfam" id="PF00646">
    <property type="entry name" value="F-box"/>
    <property type="match status" value="1"/>
</dbReference>
<dbReference type="PANTHER" id="PTHR32278:SF116">
    <property type="entry name" value="F-BOX PROTEIN PP2-B10-LIKE"/>
    <property type="match status" value="1"/>
</dbReference>
<evidence type="ECO:0000313" key="3">
    <source>
        <dbReference type="Proteomes" id="UP001318860"/>
    </source>
</evidence>
<reference evidence="2 3" key="1">
    <citation type="journal article" date="2021" name="Comput. Struct. Biotechnol. J.">
        <title>De novo genome assembly of the potent medicinal plant Rehmannia glutinosa using nanopore technology.</title>
        <authorList>
            <person name="Ma L."/>
            <person name="Dong C."/>
            <person name="Song C."/>
            <person name="Wang X."/>
            <person name="Zheng X."/>
            <person name="Niu Y."/>
            <person name="Chen S."/>
            <person name="Feng W."/>
        </authorList>
    </citation>
    <scope>NUCLEOTIDE SEQUENCE [LARGE SCALE GENOMIC DNA]</scope>
    <source>
        <strain evidence="2">DH-2019</strain>
    </source>
</reference>
<dbReference type="Pfam" id="PF14299">
    <property type="entry name" value="PP2"/>
    <property type="match status" value="1"/>
</dbReference>
<dbReference type="SMART" id="SM00256">
    <property type="entry name" value="FBOX"/>
    <property type="match status" value="1"/>
</dbReference>
<dbReference type="InterPro" id="IPR036047">
    <property type="entry name" value="F-box-like_dom_sf"/>
</dbReference>
<sequence length="250" mass="28114">MDTLSILPEGCISEILSFTSALDASRSSIVSKEFKSAAENDDVWEKFLPPDYEEIISTSVSPVKYATKKDLYIRLCGSPLLINGGKMSFSLDKSNGKKCFMVGSRELLISWKGCWDFMSNTKSRFSEVAKLRSIGWIHIQGKIKTQMLSKYTTYAAYLVFWLDRMDGLKSSKTLVRFLNDRSKNNTSNEHFETGKIAKMRGDGWVEIEIGKLYNGYVDDGAGEVEAWLTEVNSPHAKSGLIVEGIEFRPL</sequence>
<dbReference type="Gene3D" id="1.20.1280.50">
    <property type="match status" value="1"/>
</dbReference>
<evidence type="ECO:0000313" key="2">
    <source>
        <dbReference type="EMBL" id="KAK6122827.1"/>
    </source>
</evidence>
<dbReference type="PROSITE" id="PS50181">
    <property type="entry name" value="FBOX"/>
    <property type="match status" value="1"/>
</dbReference>
<dbReference type="SUPFAM" id="SSF81383">
    <property type="entry name" value="F-box domain"/>
    <property type="match status" value="1"/>
</dbReference>
<accession>A0ABR0UKD8</accession>
<dbReference type="Proteomes" id="UP001318860">
    <property type="component" value="Unassembled WGS sequence"/>
</dbReference>
<evidence type="ECO:0000259" key="1">
    <source>
        <dbReference type="PROSITE" id="PS50181"/>
    </source>
</evidence>
<name>A0ABR0UKD8_REHGL</name>
<dbReference type="EMBL" id="JABTTQ020002630">
    <property type="protein sequence ID" value="KAK6122827.1"/>
    <property type="molecule type" value="Genomic_DNA"/>
</dbReference>
<dbReference type="CDD" id="cd22162">
    <property type="entry name" value="F-box_AtSKIP3-like"/>
    <property type="match status" value="1"/>
</dbReference>
<dbReference type="InterPro" id="IPR025886">
    <property type="entry name" value="PP2-like"/>
</dbReference>
<comment type="caution">
    <text evidence="2">The sequence shown here is derived from an EMBL/GenBank/DDBJ whole genome shotgun (WGS) entry which is preliminary data.</text>
</comment>
<keyword evidence="3" id="KW-1185">Reference proteome</keyword>
<protein>
    <recommendedName>
        <fullName evidence="1">F-box domain-containing protein</fullName>
    </recommendedName>
</protein>
<proteinExistence type="predicted"/>
<feature type="domain" description="F-box" evidence="1">
    <location>
        <begin position="1"/>
        <end position="47"/>
    </location>
</feature>
<dbReference type="PANTHER" id="PTHR32278">
    <property type="entry name" value="F-BOX DOMAIN-CONTAINING PROTEIN"/>
    <property type="match status" value="1"/>
</dbReference>
<dbReference type="InterPro" id="IPR001810">
    <property type="entry name" value="F-box_dom"/>
</dbReference>
<organism evidence="2 3">
    <name type="scientific">Rehmannia glutinosa</name>
    <name type="common">Chinese foxglove</name>
    <dbReference type="NCBI Taxonomy" id="99300"/>
    <lineage>
        <taxon>Eukaryota</taxon>
        <taxon>Viridiplantae</taxon>
        <taxon>Streptophyta</taxon>
        <taxon>Embryophyta</taxon>
        <taxon>Tracheophyta</taxon>
        <taxon>Spermatophyta</taxon>
        <taxon>Magnoliopsida</taxon>
        <taxon>eudicotyledons</taxon>
        <taxon>Gunneridae</taxon>
        <taxon>Pentapetalae</taxon>
        <taxon>asterids</taxon>
        <taxon>lamiids</taxon>
        <taxon>Lamiales</taxon>
        <taxon>Orobanchaceae</taxon>
        <taxon>Rehmannieae</taxon>
        <taxon>Rehmannia</taxon>
    </lineage>
</organism>
<gene>
    <name evidence="2" type="ORF">DH2020_043441</name>
</gene>